<dbReference type="SUPFAM" id="SSF161098">
    <property type="entry name" value="MetI-like"/>
    <property type="match status" value="1"/>
</dbReference>
<feature type="transmembrane region" description="Helical" evidence="7">
    <location>
        <begin position="103"/>
        <end position="124"/>
    </location>
</feature>
<dbReference type="HOGENOM" id="CLU_016047_0_3_9"/>
<dbReference type="Gene3D" id="1.10.3720.10">
    <property type="entry name" value="MetI-like"/>
    <property type="match status" value="1"/>
</dbReference>
<feature type="transmembrane region" description="Helical" evidence="7">
    <location>
        <begin position="38"/>
        <end position="60"/>
    </location>
</feature>
<dbReference type="PATRIC" id="fig|29343.3.peg.1957"/>
<dbReference type="KEGG" id="ccel:CCDG5_1863"/>
<keyword evidence="3" id="KW-1003">Cell membrane</keyword>
<dbReference type="PANTHER" id="PTHR43005:SF1">
    <property type="entry name" value="SPERMIDINE_PUTRESCINE TRANSPORT SYSTEM PERMEASE PROTEIN"/>
    <property type="match status" value="1"/>
</dbReference>
<keyword evidence="5 7" id="KW-1133">Transmembrane helix</keyword>
<dbReference type="Pfam" id="PF00528">
    <property type="entry name" value="BPD_transp_1"/>
    <property type="match status" value="1"/>
</dbReference>
<accession>A0A078KML6</accession>
<keyword evidence="6 7" id="KW-0472">Membrane</keyword>
<keyword evidence="4 7" id="KW-0812">Transmembrane</keyword>
<gene>
    <name evidence="9" type="ORF">CCDG5_1863</name>
</gene>
<evidence type="ECO:0000259" key="8">
    <source>
        <dbReference type="PROSITE" id="PS50928"/>
    </source>
</evidence>
<evidence type="ECO:0000256" key="1">
    <source>
        <dbReference type="ARBA" id="ARBA00004651"/>
    </source>
</evidence>
<evidence type="ECO:0000256" key="2">
    <source>
        <dbReference type="ARBA" id="ARBA00022448"/>
    </source>
</evidence>
<feature type="transmembrane region" description="Helical" evidence="7">
    <location>
        <begin position="187"/>
        <end position="209"/>
    </location>
</feature>
<dbReference type="PROSITE" id="PS50928">
    <property type="entry name" value="ABC_TM1"/>
    <property type="match status" value="1"/>
</dbReference>
<dbReference type="AlphaFoldDB" id="A0A078KML6"/>
<evidence type="ECO:0000313" key="10">
    <source>
        <dbReference type="Proteomes" id="UP000032431"/>
    </source>
</evidence>
<dbReference type="InterPro" id="IPR035906">
    <property type="entry name" value="MetI-like_sf"/>
</dbReference>
<dbReference type="CDD" id="cd06261">
    <property type="entry name" value="TM_PBP2"/>
    <property type="match status" value="1"/>
</dbReference>
<feature type="transmembrane region" description="Helical" evidence="7">
    <location>
        <begin position="136"/>
        <end position="156"/>
    </location>
</feature>
<keyword evidence="2 7" id="KW-0813">Transport</keyword>
<dbReference type="InterPro" id="IPR000515">
    <property type="entry name" value="MetI-like"/>
</dbReference>
<reference evidence="10" key="1">
    <citation type="submission" date="2014-07" db="EMBL/GenBank/DDBJ databases">
        <authorList>
            <person name="Wibberg D."/>
        </authorList>
    </citation>
    <scope>NUCLEOTIDE SEQUENCE [LARGE SCALE GENOMIC DNA]</scope>
    <source>
        <strain evidence="10">DG5</strain>
    </source>
</reference>
<comment type="subcellular location">
    <subcellularLocation>
        <location evidence="1 7">Cell membrane</location>
        <topology evidence="1 7">Multi-pass membrane protein</topology>
    </subcellularLocation>
</comment>
<dbReference type="Proteomes" id="UP000032431">
    <property type="component" value="Chromosome I"/>
</dbReference>
<name>A0A078KML6_9FIRM</name>
<evidence type="ECO:0000256" key="6">
    <source>
        <dbReference type="ARBA" id="ARBA00023136"/>
    </source>
</evidence>
<proteinExistence type="inferred from homology"/>
<evidence type="ECO:0000256" key="4">
    <source>
        <dbReference type="ARBA" id="ARBA00022692"/>
    </source>
</evidence>
<evidence type="ECO:0000313" key="9">
    <source>
        <dbReference type="EMBL" id="CDZ24961.1"/>
    </source>
</evidence>
<comment type="similarity">
    <text evidence="7">Belongs to the binding-protein-dependent transport system permease family.</text>
</comment>
<dbReference type="EMBL" id="LM995447">
    <property type="protein sequence ID" value="CDZ24961.1"/>
    <property type="molecule type" value="Genomic_DNA"/>
</dbReference>
<dbReference type="PANTHER" id="PTHR43005">
    <property type="entry name" value="BLR7065 PROTEIN"/>
    <property type="match status" value="1"/>
</dbReference>
<protein>
    <submittedName>
        <fullName evidence="9">ABC transporter permease</fullName>
    </submittedName>
</protein>
<evidence type="ECO:0000256" key="3">
    <source>
        <dbReference type="ARBA" id="ARBA00022475"/>
    </source>
</evidence>
<dbReference type="GO" id="GO:0055085">
    <property type="term" value="P:transmembrane transport"/>
    <property type="evidence" value="ECO:0007669"/>
    <property type="project" value="InterPro"/>
</dbReference>
<feature type="domain" description="ABC transmembrane type-1" evidence="8">
    <location>
        <begin position="99"/>
        <end position="313"/>
    </location>
</feature>
<feature type="transmembrane region" description="Helical" evidence="7">
    <location>
        <begin position="250"/>
        <end position="272"/>
    </location>
</feature>
<organism evidence="9 10">
    <name type="scientific">[Clostridium] cellulosi</name>
    <dbReference type="NCBI Taxonomy" id="29343"/>
    <lineage>
        <taxon>Bacteria</taxon>
        <taxon>Bacillati</taxon>
        <taxon>Bacillota</taxon>
        <taxon>Clostridia</taxon>
        <taxon>Eubacteriales</taxon>
        <taxon>Oscillospiraceae</taxon>
        <taxon>Oscillospiraceae incertae sedis</taxon>
    </lineage>
</organism>
<dbReference type="GO" id="GO:0005886">
    <property type="term" value="C:plasma membrane"/>
    <property type="evidence" value="ECO:0007669"/>
    <property type="project" value="UniProtKB-SubCell"/>
</dbReference>
<evidence type="ECO:0000256" key="7">
    <source>
        <dbReference type="RuleBase" id="RU363032"/>
    </source>
</evidence>
<feature type="transmembrane region" description="Helical" evidence="7">
    <location>
        <begin position="292"/>
        <end position="314"/>
    </location>
</feature>
<dbReference type="STRING" id="29343.CCDG5_1863"/>
<evidence type="ECO:0000256" key="5">
    <source>
        <dbReference type="ARBA" id="ARBA00022989"/>
    </source>
</evidence>
<sequence length="322" mass="36112">MLTEFNKKKPKFRGACKGLRAPLKKKIAWLVMKKKIHWAPYLLIMPAVLFVLLVVAYPVLNSIGMSFQNYNLMIPGVRGFVGFKNYITVLTDSLFYQSLLNTVIWVVFGVGFQFIFGFILALILNTSFHARGAIRATVLVPWVTPGVLIGLMWSWMYDGNYGVINDVLHKLGIINKFIPFLANPSTALPSVIVTIVWQGIPFFAIMLLAGLQAIPNELYEAADVDGCSRIRKLFNITIPSMKNTIFVTTMLRIIWVANSIDVIFSMTGGGPGYSTHTLSVYAFKKAYGTLDFGIASTLSIMLTLLLMIVEFFYLKNFFKDAE</sequence>
<keyword evidence="10" id="KW-1185">Reference proteome</keyword>